<evidence type="ECO:0008006" key="7">
    <source>
        <dbReference type="Google" id="ProtNLM"/>
    </source>
</evidence>
<evidence type="ECO:0000256" key="2">
    <source>
        <dbReference type="SAM" id="SignalP"/>
    </source>
</evidence>
<keyword evidence="2" id="KW-0732">Signal</keyword>
<evidence type="ECO:0000313" key="6">
    <source>
        <dbReference type="Proteomes" id="UP000319383"/>
    </source>
</evidence>
<proteinExistence type="predicted"/>
<keyword evidence="6" id="KW-1185">Reference proteome</keyword>
<dbReference type="KEGG" id="sdyn:Mal52_28700"/>
<dbReference type="SUPFAM" id="SSF49785">
    <property type="entry name" value="Galactose-binding domain-like"/>
    <property type="match status" value="1"/>
</dbReference>
<sequence length="727" mass="80660" precursor="true">MHTPRRGQLAVICACSIVISTRLLAPALGDDEANPVAPRRPELPSLEKGSTLTNPIDRFLQTTYAAEKIDVERLVSDEVFARRVHEDLVGLLPTPTELQAFVADSHPDKRRRLVRKLLADRRAYAEHWLTFWNDALRNAFRGTGFIDDGRRQITGWLFAALYDNKPYDQFVHELISPVDGSAGFIKGIIWRGTVNASQRREMQAAQTISQVFLGTNIKCASCHDSFIDTWTLDDAYGLANVFADEPLETFECNKPNGEFATVKFIFPQLGKIDGTAPRDERIQQLADIMTSPQNGRLTRTIVNRLWAILMGRGLVEPVDEMDLPPWHADLLDWLAADLAQHDYDLQHTLELICTSRAYQLPSVGFPDPEETSYTFRGPLVKRMSGEQFLDAISSLTSVWQPVEPAMVQRDGRGQGGQLTDVALVLAERRRDQTPATARWIWNDAQAAQGTIGGSLFLRREFTLQAAPQTARVIAAGDNSFTLYVNGKQIARGENWQKPTVVDIQPHLRSGQNVFAVAAVNSADKDKQPEESSNSAGFLLSADIQMADGENVVIETDDSWLWSTQSPDKWETVEFDAQDWKPAVELADIDGGPWNIRVPLLAALIISDSQVRAAMVMDDALTRALGRSNREQVVTRRQSIATTLQALELTNGGTLDAVLKQGAENWLMQSEANSVAIIKGIYTQALGRAPTADEAALARALVGEKPSVESVQDLLWVVVMLPEFQLIE</sequence>
<protein>
    <recommendedName>
        <fullName evidence="7">DUF1549 domain-containing protein</fullName>
    </recommendedName>
</protein>
<dbReference type="PANTHER" id="PTHR35889:SF3">
    <property type="entry name" value="F-BOX DOMAIN-CONTAINING PROTEIN"/>
    <property type="match status" value="1"/>
</dbReference>
<feature type="domain" description="DUF1553" evidence="4">
    <location>
        <begin position="284"/>
        <end position="396"/>
    </location>
</feature>
<dbReference type="EMBL" id="CP036276">
    <property type="protein sequence ID" value="QDU44389.1"/>
    <property type="molecule type" value="Genomic_DNA"/>
</dbReference>
<accession>A0A517ZPI5</accession>
<dbReference type="Gene3D" id="2.60.120.260">
    <property type="entry name" value="Galactose-binding domain-like"/>
    <property type="match status" value="1"/>
</dbReference>
<evidence type="ECO:0000256" key="1">
    <source>
        <dbReference type="SAM" id="MobiDB-lite"/>
    </source>
</evidence>
<dbReference type="RefSeq" id="WP_145376756.1">
    <property type="nucleotide sequence ID" value="NZ_CP036276.1"/>
</dbReference>
<evidence type="ECO:0000259" key="3">
    <source>
        <dbReference type="Pfam" id="PF07583"/>
    </source>
</evidence>
<gene>
    <name evidence="5" type="ORF">Mal52_28700</name>
</gene>
<reference evidence="5 6" key="1">
    <citation type="submission" date="2019-02" db="EMBL/GenBank/DDBJ databases">
        <title>Deep-cultivation of Planctomycetes and their phenomic and genomic characterization uncovers novel biology.</title>
        <authorList>
            <person name="Wiegand S."/>
            <person name="Jogler M."/>
            <person name="Boedeker C."/>
            <person name="Pinto D."/>
            <person name="Vollmers J."/>
            <person name="Rivas-Marin E."/>
            <person name="Kohn T."/>
            <person name="Peeters S.H."/>
            <person name="Heuer A."/>
            <person name="Rast P."/>
            <person name="Oberbeckmann S."/>
            <person name="Bunk B."/>
            <person name="Jeske O."/>
            <person name="Meyerdierks A."/>
            <person name="Storesund J.E."/>
            <person name="Kallscheuer N."/>
            <person name="Luecker S."/>
            <person name="Lage O.M."/>
            <person name="Pohl T."/>
            <person name="Merkel B.J."/>
            <person name="Hornburger P."/>
            <person name="Mueller R.-W."/>
            <person name="Bruemmer F."/>
            <person name="Labrenz M."/>
            <person name="Spormann A.M."/>
            <person name="Op den Camp H."/>
            <person name="Overmann J."/>
            <person name="Amann R."/>
            <person name="Jetten M.S.M."/>
            <person name="Mascher T."/>
            <person name="Medema M.H."/>
            <person name="Devos D.P."/>
            <person name="Kaster A.-K."/>
            <person name="Ovreas L."/>
            <person name="Rohde M."/>
            <person name="Galperin M.Y."/>
            <person name="Jogler C."/>
        </authorList>
    </citation>
    <scope>NUCLEOTIDE SEQUENCE [LARGE SCALE GENOMIC DNA]</scope>
    <source>
        <strain evidence="5 6">Mal52</strain>
    </source>
</reference>
<dbReference type="Proteomes" id="UP000319383">
    <property type="component" value="Chromosome"/>
</dbReference>
<dbReference type="InterPro" id="IPR008979">
    <property type="entry name" value="Galactose-bd-like_sf"/>
</dbReference>
<feature type="chain" id="PRO_5021863788" description="DUF1549 domain-containing protein" evidence="2">
    <location>
        <begin position="26"/>
        <end position="727"/>
    </location>
</feature>
<evidence type="ECO:0000313" key="5">
    <source>
        <dbReference type="EMBL" id="QDU44389.1"/>
    </source>
</evidence>
<organism evidence="5 6">
    <name type="scientific">Symmachiella dynata</name>
    <dbReference type="NCBI Taxonomy" id="2527995"/>
    <lineage>
        <taxon>Bacteria</taxon>
        <taxon>Pseudomonadati</taxon>
        <taxon>Planctomycetota</taxon>
        <taxon>Planctomycetia</taxon>
        <taxon>Planctomycetales</taxon>
        <taxon>Planctomycetaceae</taxon>
        <taxon>Symmachiella</taxon>
    </lineage>
</organism>
<feature type="signal peptide" evidence="2">
    <location>
        <begin position="1"/>
        <end position="25"/>
    </location>
</feature>
<dbReference type="Pfam" id="PF07587">
    <property type="entry name" value="PSD1"/>
    <property type="match status" value="2"/>
</dbReference>
<feature type="domain" description="DUF1549" evidence="3">
    <location>
        <begin position="55"/>
        <end position="244"/>
    </location>
</feature>
<dbReference type="Pfam" id="PF07583">
    <property type="entry name" value="PSCyt2"/>
    <property type="match status" value="1"/>
</dbReference>
<dbReference type="InterPro" id="IPR011444">
    <property type="entry name" value="DUF1549"/>
</dbReference>
<dbReference type="InterPro" id="IPR022655">
    <property type="entry name" value="DUF1553"/>
</dbReference>
<dbReference type="PANTHER" id="PTHR35889">
    <property type="entry name" value="CYCLOINULO-OLIGOSACCHARIDE FRUCTANOTRANSFERASE-RELATED"/>
    <property type="match status" value="1"/>
</dbReference>
<name>A0A517ZPI5_9PLAN</name>
<evidence type="ECO:0000259" key="4">
    <source>
        <dbReference type="Pfam" id="PF07587"/>
    </source>
</evidence>
<dbReference type="AlphaFoldDB" id="A0A517ZPI5"/>
<feature type="region of interest" description="Disordered" evidence="1">
    <location>
        <begin position="30"/>
        <end position="50"/>
    </location>
</feature>
<feature type="domain" description="DUF1553" evidence="4">
    <location>
        <begin position="619"/>
        <end position="700"/>
    </location>
</feature>